<dbReference type="RefSeq" id="WP_003704677.1">
    <property type="nucleotide sequence ID" value="NZ_CP007646.1"/>
</dbReference>
<dbReference type="GO" id="GO:0008168">
    <property type="term" value="F:methyltransferase activity"/>
    <property type="evidence" value="ECO:0007669"/>
    <property type="project" value="UniProtKB-KW"/>
</dbReference>
<evidence type="ECO:0000313" key="7">
    <source>
        <dbReference type="Proteomes" id="UP000192353"/>
    </source>
</evidence>
<dbReference type="EMBL" id="NBEY01000045">
    <property type="protein sequence ID" value="OQR25184.1"/>
    <property type="molecule type" value="Genomic_DNA"/>
</dbReference>
<protein>
    <submittedName>
        <fullName evidence="4">23S rRNA m(1)G 745 methyltransferase</fullName>
    </submittedName>
    <submittedName>
        <fullName evidence="5">23S rRNA methyltransferase</fullName>
    </submittedName>
</protein>
<feature type="binding site" evidence="1">
    <location>
        <position position="20"/>
    </location>
    <ligand>
        <name>Zn(2+)</name>
        <dbReference type="ChEBI" id="CHEBI:29105"/>
    </ligand>
</feature>
<dbReference type="KEGG" id="lsj:LSJ_1130c"/>
<feature type="binding site" evidence="2">
    <location>
        <begin position="105"/>
        <end position="106"/>
    </location>
    <ligand>
        <name>S-adenosyl-L-methionine</name>
        <dbReference type="ChEBI" id="CHEBI:59789"/>
    </ligand>
</feature>
<dbReference type="GO" id="GO:0032259">
    <property type="term" value="P:methylation"/>
    <property type="evidence" value="ECO:0007669"/>
    <property type="project" value="UniProtKB-KW"/>
</dbReference>
<dbReference type="EMBL" id="CP007646">
    <property type="protein sequence ID" value="AIR10803.1"/>
    <property type="molecule type" value="Genomic_DNA"/>
</dbReference>
<feature type="binding site" evidence="1">
    <location>
        <position position="41"/>
    </location>
    <ligand>
        <name>Zn(2+)</name>
        <dbReference type="ChEBI" id="CHEBI:29105"/>
    </ligand>
</feature>
<dbReference type="PIRSF" id="PIRSF018249">
    <property type="entry name" value="MyrA_prd"/>
    <property type="match status" value="1"/>
</dbReference>
<keyword evidence="1" id="KW-0862">Zinc</keyword>
<dbReference type="CDD" id="cd02440">
    <property type="entry name" value="AdoMet_MTases"/>
    <property type="match status" value="1"/>
</dbReference>
<feature type="domain" description="Methyltransferase" evidence="3">
    <location>
        <begin position="94"/>
        <end position="186"/>
    </location>
</feature>
<reference evidence="5 7" key="2">
    <citation type="submission" date="2017-03" db="EMBL/GenBank/DDBJ databases">
        <title>Phylogenomics and comparative genomics of Lactobacillus salivarius, a mammalian gut commensal.</title>
        <authorList>
            <person name="Harris H.M."/>
        </authorList>
    </citation>
    <scope>NUCLEOTIDE SEQUENCE [LARGE SCALE GENOMIC DNA]</scope>
    <source>
        <strain evidence="5 7">AH4231</strain>
    </source>
</reference>
<keyword evidence="4" id="KW-0489">Methyltransferase</keyword>
<dbReference type="PANTHER" id="PTHR43591:SF24">
    <property type="entry name" value="2-METHOXY-6-POLYPRENYL-1,4-BENZOQUINOL METHYLASE, MITOCHONDRIAL"/>
    <property type="match status" value="1"/>
</dbReference>
<feature type="binding site" evidence="2">
    <location>
        <position position="194"/>
    </location>
    <ligand>
        <name>S-adenosyl-L-methionine</name>
        <dbReference type="ChEBI" id="CHEBI:59789"/>
    </ligand>
</feature>
<dbReference type="Proteomes" id="UP000029488">
    <property type="component" value="Chromosome"/>
</dbReference>
<keyword evidence="1" id="KW-0479">Metal-binding</keyword>
<dbReference type="SUPFAM" id="SSF53335">
    <property type="entry name" value="S-adenosyl-L-methionine-dependent methyltransferases"/>
    <property type="match status" value="1"/>
</dbReference>
<keyword evidence="2" id="KW-0949">S-adenosyl-L-methionine</keyword>
<evidence type="ECO:0000256" key="1">
    <source>
        <dbReference type="PIRSR" id="PIRSR018249-1"/>
    </source>
</evidence>
<feature type="binding site" evidence="2">
    <location>
        <position position="80"/>
    </location>
    <ligand>
        <name>S-adenosyl-L-methionine</name>
        <dbReference type="ChEBI" id="CHEBI:59789"/>
    </ligand>
</feature>
<dbReference type="PANTHER" id="PTHR43591">
    <property type="entry name" value="METHYLTRANSFERASE"/>
    <property type="match status" value="1"/>
</dbReference>
<keyword evidence="4" id="KW-0808">Transferase</keyword>
<evidence type="ECO:0000259" key="3">
    <source>
        <dbReference type="Pfam" id="PF13847"/>
    </source>
</evidence>
<dbReference type="AlphaFoldDB" id="A0A089QG56"/>
<dbReference type="GO" id="GO:0046872">
    <property type="term" value="F:metal ion binding"/>
    <property type="evidence" value="ECO:0007669"/>
    <property type="project" value="UniProtKB-KW"/>
</dbReference>
<name>A0A089QG56_9LACO</name>
<dbReference type="Pfam" id="PF13847">
    <property type="entry name" value="Methyltransf_31"/>
    <property type="match status" value="1"/>
</dbReference>
<accession>A0A089QG56</accession>
<sequence>MKKIDRAKLFIQNNMEIFRCPFCQNKITSLQDNSIVCINGHVINLNKKGTLHLLTHGVKSDYDNKELWNARRTLLQAGLFSPIIEQIMKELPAKKLKIIDVGCGEGTPLINLARSREKYNDILIGFDISKDAINLATQNELHPFFCIADLANLPFMDNSIDAIIDIFSPSSYGEFLRVLKNEGKLYKVIPNANYLIELRHLLYGDTGSRKSSYSNDKVLNLFSKHFPNFESKRIRYKFNLTPENFKNLLLMTPLSWGASNEQLEYARQNPLNEITVDVTLLIA</sequence>
<dbReference type="InterPro" id="IPR029063">
    <property type="entry name" value="SAM-dependent_MTases_sf"/>
</dbReference>
<reference evidence="4 6" key="1">
    <citation type="journal article" date="2014" name="BMC Genomics">
        <title>Unusual genome complexity in Lactobacillus salivarius JCM1046.</title>
        <authorList>
            <person name="Raftis E.J."/>
            <person name="Forde B.M."/>
            <person name="Claesson M.J."/>
            <person name="O'Toole P.W."/>
        </authorList>
    </citation>
    <scope>NUCLEOTIDE SEQUENCE [LARGE SCALE GENOMIC DNA]</scope>
    <source>
        <strain evidence="4 6">JCM1046</strain>
    </source>
</reference>
<feature type="binding site" evidence="1">
    <location>
        <position position="37"/>
    </location>
    <ligand>
        <name>Zn(2+)</name>
        <dbReference type="ChEBI" id="CHEBI:29105"/>
    </ligand>
</feature>
<dbReference type="Proteomes" id="UP000192353">
    <property type="component" value="Unassembled WGS sequence"/>
</dbReference>
<organism evidence="4 6">
    <name type="scientific">Ligilactobacillus salivarius</name>
    <dbReference type="NCBI Taxonomy" id="1624"/>
    <lineage>
        <taxon>Bacteria</taxon>
        <taxon>Bacillati</taxon>
        <taxon>Bacillota</taxon>
        <taxon>Bacilli</taxon>
        <taxon>Lactobacillales</taxon>
        <taxon>Lactobacillaceae</taxon>
        <taxon>Ligilactobacillus</taxon>
    </lineage>
</organism>
<dbReference type="InterPro" id="IPR025714">
    <property type="entry name" value="Methyltranfer_dom"/>
</dbReference>
<evidence type="ECO:0000256" key="2">
    <source>
        <dbReference type="PIRSR" id="PIRSR018249-2"/>
    </source>
</evidence>
<feature type="binding site" evidence="1">
    <location>
        <position position="23"/>
    </location>
    <ligand>
        <name>Zn(2+)</name>
        <dbReference type="ChEBI" id="CHEBI:29105"/>
    </ligand>
</feature>
<evidence type="ECO:0000313" key="6">
    <source>
        <dbReference type="Proteomes" id="UP000029488"/>
    </source>
</evidence>
<dbReference type="Gene3D" id="3.40.50.150">
    <property type="entry name" value="Vaccinia Virus protein VP39"/>
    <property type="match status" value="1"/>
</dbReference>
<proteinExistence type="predicted"/>
<gene>
    <name evidence="5" type="ORF">B6U37_06075</name>
    <name evidence="4" type="ORF">LSJ_1130c</name>
</gene>
<dbReference type="InterPro" id="IPR016718">
    <property type="entry name" value="rRNA_m1G-MeTrfase_A_prd"/>
</dbReference>
<evidence type="ECO:0000313" key="4">
    <source>
        <dbReference type="EMBL" id="AIR10803.1"/>
    </source>
</evidence>
<evidence type="ECO:0000313" key="5">
    <source>
        <dbReference type="EMBL" id="OQR25184.1"/>
    </source>
</evidence>